<dbReference type="Proteomes" id="UP000821866">
    <property type="component" value="Chromosome 1"/>
</dbReference>
<accession>A0A9J6F174</accession>
<evidence type="ECO:0000256" key="1">
    <source>
        <dbReference type="SAM" id="Phobius"/>
    </source>
</evidence>
<keyword evidence="1" id="KW-0812">Transmembrane</keyword>
<reference evidence="2" key="2">
    <citation type="submission" date="2021-09" db="EMBL/GenBank/DDBJ databases">
        <authorList>
            <person name="Jia N."/>
            <person name="Wang J."/>
            <person name="Shi W."/>
            <person name="Du L."/>
            <person name="Sun Y."/>
            <person name="Zhan W."/>
            <person name="Jiang J."/>
            <person name="Wang Q."/>
            <person name="Zhang B."/>
            <person name="Ji P."/>
            <person name="Sakyi L.B."/>
            <person name="Cui X."/>
            <person name="Yuan T."/>
            <person name="Jiang B."/>
            <person name="Yang W."/>
            <person name="Lam T.T.-Y."/>
            <person name="Chang Q."/>
            <person name="Ding S."/>
            <person name="Wang X."/>
            <person name="Zhu J."/>
            <person name="Ruan X."/>
            <person name="Zhao L."/>
            <person name="Wei J."/>
            <person name="Que T."/>
            <person name="Du C."/>
            <person name="Cheng J."/>
            <person name="Dai P."/>
            <person name="Han X."/>
            <person name="Huang E."/>
            <person name="Gao Y."/>
            <person name="Liu J."/>
            <person name="Shao H."/>
            <person name="Ye R."/>
            <person name="Li L."/>
            <person name="Wei W."/>
            <person name="Wang X."/>
            <person name="Wang C."/>
            <person name="Huo Q."/>
            <person name="Li W."/>
            <person name="Guo W."/>
            <person name="Chen H."/>
            <person name="Chen S."/>
            <person name="Zhou L."/>
            <person name="Zhou L."/>
            <person name="Ni X."/>
            <person name="Tian J."/>
            <person name="Zhou Y."/>
            <person name="Sheng Y."/>
            <person name="Liu T."/>
            <person name="Pan Y."/>
            <person name="Xia L."/>
            <person name="Li J."/>
            <person name="Zhao F."/>
            <person name="Cao W."/>
        </authorList>
    </citation>
    <scope>NUCLEOTIDE SEQUENCE</scope>
    <source>
        <strain evidence="2">Rmic-2018</strain>
        <tissue evidence="2">Larvae</tissue>
    </source>
</reference>
<gene>
    <name evidence="2" type="ORF">HPB51_009752</name>
</gene>
<sequence length="185" mass="19981">MEARRAVTVICLRRRPTCPEMLGHTNWSALGLLLLLVCPSTEGGLYPRLSGLERVLLRRGGNLTGLLALLAPLAALPLIAGTALPLSMAPLLAPAMSTVLGRRRRRRDLLATFVGNNVRSENTSGRATTFCLHTSQEEQQQDEVLAGYLQCSGMLAADNHCLERLACQFSADALRGPLHKDVASL</sequence>
<keyword evidence="3" id="KW-1185">Reference proteome</keyword>
<proteinExistence type="predicted"/>
<comment type="caution">
    <text evidence="2">The sequence shown here is derived from an EMBL/GenBank/DDBJ whole genome shotgun (WGS) entry which is preliminary data.</text>
</comment>
<keyword evidence="1" id="KW-0472">Membrane</keyword>
<keyword evidence="1" id="KW-1133">Transmembrane helix</keyword>
<name>A0A9J6F174_RHIMP</name>
<organism evidence="2 3">
    <name type="scientific">Rhipicephalus microplus</name>
    <name type="common">Cattle tick</name>
    <name type="synonym">Boophilus microplus</name>
    <dbReference type="NCBI Taxonomy" id="6941"/>
    <lineage>
        <taxon>Eukaryota</taxon>
        <taxon>Metazoa</taxon>
        <taxon>Ecdysozoa</taxon>
        <taxon>Arthropoda</taxon>
        <taxon>Chelicerata</taxon>
        <taxon>Arachnida</taxon>
        <taxon>Acari</taxon>
        <taxon>Parasitiformes</taxon>
        <taxon>Ixodida</taxon>
        <taxon>Ixodoidea</taxon>
        <taxon>Ixodidae</taxon>
        <taxon>Rhipicephalinae</taxon>
        <taxon>Rhipicephalus</taxon>
        <taxon>Boophilus</taxon>
    </lineage>
</organism>
<dbReference type="AlphaFoldDB" id="A0A9J6F174"/>
<evidence type="ECO:0000313" key="2">
    <source>
        <dbReference type="EMBL" id="KAH8040204.1"/>
    </source>
</evidence>
<evidence type="ECO:0000313" key="3">
    <source>
        <dbReference type="Proteomes" id="UP000821866"/>
    </source>
</evidence>
<dbReference type="EMBL" id="JABSTU010000001">
    <property type="protein sequence ID" value="KAH8040204.1"/>
    <property type="molecule type" value="Genomic_DNA"/>
</dbReference>
<dbReference type="VEuPathDB" id="VectorBase:LOC119160114"/>
<reference evidence="2" key="1">
    <citation type="journal article" date="2020" name="Cell">
        <title>Large-Scale Comparative Analyses of Tick Genomes Elucidate Their Genetic Diversity and Vector Capacities.</title>
        <authorList>
            <consortium name="Tick Genome and Microbiome Consortium (TIGMIC)"/>
            <person name="Jia N."/>
            <person name="Wang J."/>
            <person name="Shi W."/>
            <person name="Du L."/>
            <person name="Sun Y."/>
            <person name="Zhan W."/>
            <person name="Jiang J.F."/>
            <person name="Wang Q."/>
            <person name="Zhang B."/>
            <person name="Ji P."/>
            <person name="Bell-Sakyi L."/>
            <person name="Cui X.M."/>
            <person name="Yuan T.T."/>
            <person name="Jiang B.G."/>
            <person name="Yang W.F."/>
            <person name="Lam T.T."/>
            <person name="Chang Q.C."/>
            <person name="Ding S.J."/>
            <person name="Wang X.J."/>
            <person name="Zhu J.G."/>
            <person name="Ruan X.D."/>
            <person name="Zhao L."/>
            <person name="Wei J.T."/>
            <person name="Ye R.Z."/>
            <person name="Que T.C."/>
            <person name="Du C.H."/>
            <person name="Zhou Y.H."/>
            <person name="Cheng J.X."/>
            <person name="Dai P.F."/>
            <person name="Guo W.B."/>
            <person name="Han X.H."/>
            <person name="Huang E.J."/>
            <person name="Li L.F."/>
            <person name="Wei W."/>
            <person name="Gao Y.C."/>
            <person name="Liu J.Z."/>
            <person name="Shao H.Z."/>
            <person name="Wang X."/>
            <person name="Wang C.C."/>
            <person name="Yang T.C."/>
            <person name="Huo Q.B."/>
            <person name="Li W."/>
            <person name="Chen H.Y."/>
            <person name="Chen S.E."/>
            <person name="Zhou L.G."/>
            <person name="Ni X.B."/>
            <person name="Tian J.H."/>
            <person name="Sheng Y."/>
            <person name="Liu T."/>
            <person name="Pan Y.S."/>
            <person name="Xia L.Y."/>
            <person name="Li J."/>
            <person name="Zhao F."/>
            <person name="Cao W.C."/>
        </authorList>
    </citation>
    <scope>NUCLEOTIDE SEQUENCE</scope>
    <source>
        <strain evidence="2">Rmic-2018</strain>
    </source>
</reference>
<feature type="transmembrane region" description="Helical" evidence="1">
    <location>
        <begin position="67"/>
        <end position="100"/>
    </location>
</feature>
<protein>
    <submittedName>
        <fullName evidence="2">Uncharacterized protein</fullName>
    </submittedName>
</protein>